<dbReference type="Pfam" id="PF08547">
    <property type="entry name" value="CIA30"/>
    <property type="match status" value="1"/>
</dbReference>
<evidence type="ECO:0000256" key="1">
    <source>
        <dbReference type="ARBA" id="ARBA00007884"/>
    </source>
</evidence>
<reference evidence="3" key="2">
    <citation type="submission" date="2009-09" db="EMBL/GenBank/DDBJ databases">
        <title>Complete sequence of chromosome of Candidatus Accumulibacter phosphatis clade IIA str. UW-1.</title>
        <authorList>
            <consortium name="US DOE Joint Genome Institute"/>
            <person name="Martin H.G."/>
            <person name="Ivanova N."/>
            <person name="Kunin V."/>
            <person name="Warnecke F."/>
            <person name="Barry K."/>
            <person name="He S."/>
            <person name="Salamov A."/>
            <person name="Szeto E."/>
            <person name="Dalin E."/>
            <person name="Pangilinan J.L."/>
            <person name="Lapidus A."/>
            <person name="Lowry S."/>
            <person name="Kyrpides N.C."/>
            <person name="McMahon K.D."/>
            <person name="Hugenholtz P."/>
        </authorList>
    </citation>
    <scope>NUCLEOTIDE SEQUENCE [LARGE SCALE GENOMIC DNA]</scope>
    <source>
        <strain evidence="3">UW-1</strain>
    </source>
</reference>
<dbReference type="EMBL" id="CP001715">
    <property type="protein sequence ID" value="ACV34283.1"/>
    <property type="molecule type" value="Genomic_DNA"/>
</dbReference>
<dbReference type="eggNOG" id="COG0702">
    <property type="taxonomic scope" value="Bacteria"/>
</dbReference>
<dbReference type="AlphaFoldDB" id="C7RPP0"/>
<dbReference type="KEGG" id="app:CAP2UW1_0946"/>
<dbReference type="PANTHER" id="PTHR13194:SF19">
    <property type="entry name" value="NAD(P)-BINDING ROSSMANN-FOLD SUPERFAMILY PROTEIN"/>
    <property type="match status" value="1"/>
</dbReference>
<feature type="domain" description="NADH:ubiquinone oxidoreductase intermediate-associated protein 30" evidence="2">
    <location>
        <begin position="17"/>
        <end position="168"/>
    </location>
</feature>
<comment type="similarity">
    <text evidence="1">Belongs to the CIA30 family.</text>
</comment>
<evidence type="ECO:0000313" key="3">
    <source>
        <dbReference type="EMBL" id="ACV34283.1"/>
    </source>
</evidence>
<protein>
    <submittedName>
        <fullName evidence="3">NADH:ubiquinone oxidoreductase complex I intermediate-associated protein 30</fullName>
    </submittedName>
</protein>
<evidence type="ECO:0000259" key="2">
    <source>
        <dbReference type="Pfam" id="PF08547"/>
    </source>
</evidence>
<dbReference type="STRING" id="522306.CAP2UW1_0946"/>
<dbReference type="InterPro" id="IPR008979">
    <property type="entry name" value="Galactose-bd-like_sf"/>
</dbReference>
<proteinExistence type="inferred from homology"/>
<dbReference type="InterPro" id="IPR039131">
    <property type="entry name" value="NDUFAF1"/>
</dbReference>
<accession>C7RPP0</accession>
<sequence>MPEVAEAGPSCSGILVAFDGPESVLAWSAIDDAVMGGLSSSRLVFATEGHADFIGTVSLANNGGFASVRTLPGAYSAPGMLSVRLRVRGDGRRYRLNLRTDDAWDGVSYQAALVPPVGQWGEVVLPIGEFAPRYRGRAVLAPALDPGRIRRLGLMIADRQPGPFRLSIGWLRSEAAALG</sequence>
<dbReference type="InterPro" id="IPR013857">
    <property type="entry name" value="NADH-UbQ_OxRdtase-assoc_prot30"/>
</dbReference>
<reference evidence="3" key="1">
    <citation type="submission" date="2009-08" db="EMBL/GenBank/DDBJ databases">
        <authorList>
            <consortium name="US DOE Joint Genome Institute"/>
            <person name="Lucas S."/>
            <person name="Copeland A."/>
            <person name="Lapidus A."/>
            <person name="Glavina del Rio T."/>
            <person name="Dalin E."/>
            <person name="Tice H."/>
            <person name="Bruce D."/>
            <person name="Barry K."/>
            <person name="Pitluck S."/>
            <person name="Lowry S."/>
            <person name="Larimer F."/>
            <person name="Land M."/>
            <person name="Hauser L."/>
            <person name="Kyrpides N."/>
            <person name="Ivanova N."/>
            <person name="McMahon K.D."/>
            <person name="Hugenholtz P."/>
        </authorList>
    </citation>
    <scope>NUCLEOTIDE SEQUENCE</scope>
    <source>
        <strain evidence="3">UW-1</strain>
    </source>
</reference>
<gene>
    <name evidence="3" type="ordered locus">CAP2UW1_0946</name>
</gene>
<dbReference type="SUPFAM" id="SSF49785">
    <property type="entry name" value="Galactose-binding domain-like"/>
    <property type="match status" value="1"/>
</dbReference>
<dbReference type="OrthoDB" id="442188at2"/>
<dbReference type="HOGENOM" id="CLU_059028_5_0_4"/>
<name>C7RPP0_ACCRE</name>
<keyword evidence="3" id="KW-0830">Ubiquinone</keyword>
<dbReference type="PANTHER" id="PTHR13194">
    <property type="entry name" value="COMPLEX I INTERMEDIATE-ASSOCIATED PROTEIN 30"/>
    <property type="match status" value="1"/>
</dbReference>
<organism evidence="3">
    <name type="scientific">Accumulibacter regalis</name>
    <dbReference type="NCBI Taxonomy" id="522306"/>
    <lineage>
        <taxon>Bacteria</taxon>
        <taxon>Pseudomonadati</taxon>
        <taxon>Pseudomonadota</taxon>
        <taxon>Betaproteobacteria</taxon>
        <taxon>Candidatus Accumulibacter</taxon>
    </lineage>
</organism>